<reference evidence="9 10" key="1">
    <citation type="submission" date="2019-12" db="EMBL/GenBank/DDBJ databases">
        <title>Corynebacterium sp. nov., isolated from feces of the Anser Albifrons in China.</title>
        <authorList>
            <person name="Liu Q."/>
        </authorList>
    </citation>
    <scope>NUCLEOTIDE SEQUENCE [LARGE SCALE GENOMIC DNA]</scope>
    <source>
        <strain evidence="9 10">4H37-19</strain>
    </source>
</reference>
<dbReference type="GO" id="GO:0003995">
    <property type="term" value="F:acyl-CoA dehydrogenase activity"/>
    <property type="evidence" value="ECO:0007669"/>
    <property type="project" value="InterPro"/>
</dbReference>
<evidence type="ECO:0000256" key="2">
    <source>
        <dbReference type="ARBA" id="ARBA00009347"/>
    </source>
</evidence>
<proteinExistence type="inferred from homology"/>
<sequence length="394" mass="43759">MSENYVIPSDVFALAEDLSPTEQELLLELRRTLEKEISPYLNEAWEKATLPDNFINVLESLDLIDPPLLRARGEDVRPLYCAFRTFELARCDINIATLYNAHAGLFRTACLEGGDQSQIEQWKEKIDSHQIRGVFALTEPDHGSDIAGGLATTAEQKSDGSWVIQGSKRWIGGAHTADYLCTFARDKADGQVKAFLVPRESPGVHLELIPHKASLRIMQNAEISYQNVEVSDALRLKNINSFRDVARCLRLMRSDVAWIAAGATAGAYEAAVRFVRSREQFSQPLGSFQLIQEKLSRMLSNVTSNLALCTAITRRQAQGCYRDEDSALVKMTTARRLRETVALAREVCGGNGILLDNDVARFHADAEAVYSYEGTDEINSLILGRSIIGISAFT</sequence>
<keyword evidence="10" id="KW-1185">Reference proteome</keyword>
<dbReference type="InterPro" id="IPR013786">
    <property type="entry name" value="AcylCoA_DH/ox_N"/>
</dbReference>
<protein>
    <submittedName>
        <fullName evidence="9">Glutaryl-CoA dehydrogenase</fullName>
    </submittedName>
</protein>
<dbReference type="InterPro" id="IPR009100">
    <property type="entry name" value="AcylCoA_DH/oxidase_NM_dom_sf"/>
</dbReference>
<dbReference type="Pfam" id="PF00441">
    <property type="entry name" value="Acyl-CoA_dh_1"/>
    <property type="match status" value="1"/>
</dbReference>
<dbReference type="GO" id="GO:0006635">
    <property type="term" value="P:fatty acid beta-oxidation"/>
    <property type="evidence" value="ECO:0007669"/>
    <property type="project" value="InterPro"/>
</dbReference>
<dbReference type="AlphaFoldDB" id="A0A7H0SSH1"/>
<dbReference type="Proteomes" id="UP000516320">
    <property type="component" value="Chromosome"/>
</dbReference>
<gene>
    <name evidence="9" type="ORF">GP475_09350</name>
</gene>
<feature type="domain" description="Acyl-CoA dehydrogenase/oxidase C-terminal" evidence="6">
    <location>
        <begin position="245"/>
        <end position="387"/>
    </location>
</feature>
<comment type="similarity">
    <text evidence="2 5">Belongs to the acyl-CoA dehydrogenase family.</text>
</comment>
<evidence type="ECO:0000313" key="10">
    <source>
        <dbReference type="Proteomes" id="UP000516320"/>
    </source>
</evidence>
<evidence type="ECO:0000259" key="7">
    <source>
        <dbReference type="Pfam" id="PF02770"/>
    </source>
</evidence>
<dbReference type="EMBL" id="CP046884">
    <property type="protein sequence ID" value="QNQ91496.1"/>
    <property type="molecule type" value="Genomic_DNA"/>
</dbReference>
<dbReference type="SUPFAM" id="SSF47203">
    <property type="entry name" value="Acyl-CoA dehydrogenase C-terminal domain-like"/>
    <property type="match status" value="1"/>
</dbReference>
<dbReference type="PROSITE" id="PS00073">
    <property type="entry name" value="ACYL_COA_DH_2"/>
    <property type="match status" value="1"/>
</dbReference>
<dbReference type="SUPFAM" id="SSF56645">
    <property type="entry name" value="Acyl-CoA dehydrogenase NM domain-like"/>
    <property type="match status" value="1"/>
</dbReference>
<organism evidence="9 10">
    <name type="scientific">Corynebacterium poyangense</name>
    <dbReference type="NCBI Taxonomy" id="2684405"/>
    <lineage>
        <taxon>Bacteria</taxon>
        <taxon>Bacillati</taxon>
        <taxon>Actinomycetota</taxon>
        <taxon>Actinomycetes</taxon>
        <taxon>Mycobacteriales</taxon>
        <taxon>Corynebacteriaceae</taxon>
        <taxon>Corynebacterium</taxon>
    </lineage>
</organism>
<dbReference type="InterPro" id="IPR046373">
    <property type="entry name" value="Acyl-CoA_Oxase/DH_mid-dom_sf"/>
</dbReference>
<dbReference type="Pfam" id="PF02770">
    <property type="entry name" value="Acyl-CoA_dh_M"/>
    <property type="match status" value="1"/>
</dbReference>
<dbReference type="Pfam" id="PF02771">
    <property type="entry name" value="Acyl-CoA_dh_N"/>
    <property type="match status" value="1"/>
</dbReference>
<dbReference type="InterPro" id="IPR006091">
    <property type="entry name" value="Acyl-CoA_Oxase/DH_mid-dom"/>
</dbReference>
<evidence type="ECO:0000259" key="6">
    <source>
        <dbReference type="Pfam" id="PF00441"/>
    </source>
</evidence>
<dbReference type="InterPro" id="IPR006089">
    <property type="entry name" value="Acyl-CoA_DH_CS"/>
</dbReference>
<accession>A0A7H0SSH1</accession>
<evidence type="ECO:0000256" key="4">
    <source>
        <dbReference type="ARBA" id="ARBA00022827"/>
    </source>
</evidence>
<dbReference type="PANTHER" id="PTHR43188:SF1">
    <property type="entry name" value="ACYL-COA DEHYDROGENASE"/>
    <property type="match status" value="1"/>
</dbReference>
<dbReference type="InterPro" id="IPR009075">
    <property type="entry name" value="AcylCo_DH/oxidase_C"/>
</dbReference>
<evidence type="ECO:0000313" key="9">
    <source>
        <dbReference type="EMBL" id="QNQ91496.1"/>
    </source>
</evidence>
<feature type="domain" description="Acyl-CoA oxidase/dehydrogenase middle" evidence="7">
    <location>
        <begin position="135"/>
        <end position="228"/>
    </location>
</feature>
<dbReference type="Gene3D" id="2.40.110.10">
    <property type="entry name" value="Butyryl-CoA Dehydrogenase, subunit A, domain 2"/>
    <property type="match status" value="1"/>
</dbReference>
<evidence type="ECO:0000256" key="3">
    <source>
        <dbReference type="ARBA" id="ARBA00022630"/>
    </source>
</evidence>
<dbReference type="Gene3D" id="1.20.140.10">
    <property type="entry name" value="Butyryl-CoA Dehydrogenase, subunit A, domain 3"/>
    <property type="match status" value="1"/>
</dbReference>
<dbReference type="GO" id="GO:0050660">
    <property type="term" value="F:flavin adenine dinucleotide binding"/>
    <property type="evidence" value="ECO:0007669"/>
    <property type="project" value="InterPro"/>
</dbReference>
<name>A0A7H0SSH1_9CORY</name>
<comment type="cofactor">
    <cofactor evidence="1 5">
        <name>FAD</name>
        <dbReference type="ChEBI" id="CHEBI:57692"/>
    </cofactor>
</comment>
<keyword evidence="5" id="KW-0560">Oxidoreductase</keyword>
<feature type="domain" description="Acyl-CoA dehydrogenase/oxidase N-terminal" evidence="8">
    <location>
        <begin position="20"/>
        <end position="125"/>
    </location>
</feature>
<dbReference type="InterPro" id="IPR045008">
    <property type="entry name" value="ACX4-like"/>
</dbReference>
<dbReference type="InterPro" id="IPR036250">
    <property type="entry name" value="AcylCo_DH-like_C"/>
</dbReference>
<evidence type="ECO:0000256" key="1">
    <source>
        <dbReference type="ARBA" id="ARBA00001974"/>
    </source>
</evidence>
<keyword evidence="3 5" id="KW-0285">Flavoprotein</keyword>
<dbReference type="Gene3D" id="1.10.540.10">
    <property type="entry name" value="Acyl-CoA dehydrogenase/oxidase, N-terminal domain"/>
    <property type="match status" value="1"/>
</dbReference>
<evidence type="ECO:0000256" key="5">
    <source>
        <dbReference type="RuleBase" id="RU362125"/>
    </source>
</evidence>
<dbReference type="InterPro" id="IPR037069">
    <property type="entry name" value="AcylCoA_DH/ox_N_sf"/>
</dbReference>
<dbReference type="KEGG" id="cpoy:GP475_09350"/>
<keyword evidence="4 5" id="KW-0274">FAD</keyword>
<dbReference type="PANTHER" id="PTHR43188">
    <property type="entry name" value="ACYL-COENZYME A OXIDASE"/>
    <property type="match status" value="1"/>
</dbReference>
<evidence type="ECO:0000259" key="8">
    <source>
        <dbReference type="Pfam" id="PF02771"/>
    </source>
</evidence>